<evidence type="ECO:0000256" key="1">
    <source>
        <dbReference type="SAM" id="MobiDB-lite"/>
    </source>
</evidence>
<feature type="compositionally biased region" description="Basic and acidic residues" evidence="1">
    <location>
        <begin position="292"/>
        <end position="310"/>
    </location>
</feature>
<feature type="compositionally biased region" description="Basic and acidic residues" evidence="1">
    <location>
        <begin position="267"/>
        <end position="285"/>
    </location>
</feature>
<dbReference type="OrthoDB" id="5549748at2759"/>
<evidence type="ECO:0000313" key="3">
    <source>
        <dbReference type="Proteomes" id="UP000187013"/>
    </source>
</evidence>
<dbReference type="Proteomes" id="UP000187013">
    <property type="component" value="Unassembled WGS sequence"/>
</dbReference>
<feature type="region of interest" description="Disordered" evidence="1">
    <location>
        <begin position="254"/>
        <end position="310"/>
    </location>
</feature>
<comment type="caution">
    <text evidence="2">The sequence shown here is derived from an EMBL/GenBank/DDBJ whole genome shotgun (WGS) entry which is preliminary data.</text>
</comment>
<feature type="region of interest" description="Disordered" evidence="1">
    <location>
        <begin position="121"/>
        <end position="146"/>
    </location>
</feature>
<evidence type="ECO:0008006" key="4">
    <source>
        <dbReference type="Google" id="ProtNLM"/>
    </source>
</evidence>
<sequence>MSEYFSNFSFKNLGDSIANAAHRTQDKLSNAVANVNLNDPQTRLSFKTRTRYLKETLGAVDEISKLPPQYVLLEKKSDALEKACKRMLLVTQTFEVEGYDYPPNLPESFSDWWSGSKEGWFGSTKQDKDDESKIQSNGSSKDPLMPRSFAQAIAKASHECAEAYQHSQQFEKKQVDEDEDDINLVEMFNTLSNCYRNIDEGKDEMDKSIAHEFNDKLEHLLNRDFKKIHVLRNKVENSRLKFDTMRYEMRLKEKEENENAANSHQEPSNHNEQESTNEPAKEEGRQTPTEPAEAKHTTQAEGSKKEPMVQNPEDNKLLEQLEDEFVSNTSEAVETMSSIVEGSEILGLMKLFQNLQLVHYRQCVQEMEASLKTLNELEN</sequence>
<dbReference type="InterPro" id="IPR018859">
    <property type="entry name" value="BAR_dom-cont"/>
</dbReference>
<name>A0A1Q3ADX4_ZYGRO</name>
<dbReference type="AlphaFoldDB" id="A0A1Q3ADX4"/>
<dbReference type="EMBL" id="BDGX01000037">
    <property type="protein sequence ID" value="GAV53927.1"/>
    <property type="molecule type" value="Genomic_DNA"/>
</dbReference>
<dbReference type="Pfam" id="PF10455">
    <property type="entry name" value="BAR_2"/>
    <property type="match status" value="1"/>
</dbReference>
<reference evidence="2 3" key="1">
    <citation type="submission" date="2016-08" db="EMBL/GenBank/DDBJ databases">
        <title>Draft genome sequence of allopolyploid Zygosaccharomyces rouxii.</title>
        <authorList>
            <person name="Watanabe J."/>
            <person name="Uehara K."/>
            <person name="Mogi Y."/>
            <person name="Tsukioka Y."/>
        </authorList>
    </citation>
    <scope>NUCLEOTIDE SEQUENCE [LARGE SCALE GENOMIC DNA]</scope>
    <source>
        <strain evidence="2 3">NBRC 110957</strain>
    </source>
</reference>
<organism evidence="2 3">
    <name type="scientific">Zygosaccharomyces rouxii</name>
    <dbReference type="NCBI Taxonomy" id="4956"/>
    <lineage>
        <taxon>Eukaryota</taxon>
        <taxon>Fungi</taxon>
        <taxon>Dikarya</taxon>
        <taxon>Ascomycota</taxon>
        <taxon>Saccharomycotina</taxon>
        <taxon>Saccharomycetes</taxon>
        <taxon>Saccharomycetales</taxon>
        <taxon>Saccharomycetaceae</taxon>
        <taxon>Zygosaccharomyces</taxon>
    </lineage>
</organism>
<protein>
    <recommendedName>
        <fullName evidence="4">BAR domain-containing protein</fullName>
    </recommendedName>
</protein>
<dbReference type="Gene3D" id="1.20.1270.60">
    <property type="entry name" value="Arfaptin homology (AH) domain/BAR domain"/>
    <property type="match status" value="1"/>
</dbReference>
<proteinExistence type="predicted"/>
<dbReference type="InterPro" id="IPR027267">
    <property type="entry name" value="AH/BAR_dom_sf"/>
</dbReference>
<dbReference type="SUPFAM" id="SSF103657">
    <property type="entry name" value="BAR/IMD domain-like"/>
    <property type="match status" value="1"/>
</dbReference>
<evidence type="ECO:0000313" key="2">
    <source>
        <dbReference type="EMBL" id="GAV53927.1"/>
    </source>
</evidence>
<gene>
    <name evidence="2" type="ORF">ZYGR_0AK04290</name>
</gene>
<accession>A0A1Q3ADX4</accession>